<feature type="transmembrane region" description="Helical" evidence="1">
    <location>
        <begin position="6"/>
        <end position="27"/>
    </location>
</feature>
<feature type="transmembrane region" description="Helical" evidence="1">
    <location>
        <begin position="62"/>
        <end position="78"/>
    </location>
</feature>
<dbReference type="InterPro" id="IPR007401">
    <property type="entry name" value="DUF454"/>
</dbReference>
<sequence length="110" mass="12778">MGLGMIGIVLPLLPTTPLLLLASFFFVKGSSKFEKWFKGTNVYKNHLEEFVKNRAMTRKQKLTILLFADFMIAIPFFLTDSNLVKVFLLLIVVYKYYYFITKIKTIKKLG</sequence>
<gene>
    <name evidence="2" type="ORF">JR050_02095</name>
</gene>
<accession>A0ABS2DDF4</accession>
<dbReference type="Pfam" id="PF04304">
    <property type="entry name" value="DUF454"/>
    <property type="match status" value="1"/>
</dbReference>
<evidence type="ECO:0000313" key="2">
    <source>
        <dbReference type="EMBL" id="MBM6616473.1"/>
    </source>
</evidence>
<dbReference type="Proteomes" id="UP001518925">
    <property type="component" value="Unassembled WGS sequence"/>
</dbReference>
<dbReference type="PANTHER" id="PTHR35813:SF1">
    <property type="entry name" value="INNER MEMBRANE PROTEIN YBAN"/>
    <property type="match status" value="1"/>
</dbReference>
<keyword evidence="1" id="KW-0812">Transmembrane</keyword>
<keyword evidence="1" id="KW-0472">Membrane</keyword>
<keyword evidence="1" id="KW-1133">Transmembrane helix</keyword>
<organism evidence="2 3">
    <name type="scientific">Bacillus suaedaesalsae</name>
    <dbReference type="NCBI Taxonomy" id="2810349"/>
    <lineage>
        <taxon>Bacteria</taxon>
        <taxon>Bacillati</taxon>
        <taxon>Bacillota</taxon>
        <taxon>Bacilli</taxon>
        <taxon>Bacillales</taxon>
        <taxon>Bacillaceae</taxon>
        <taxon>Bacillus</taxon>
    </lineage>
</organism>
<dbReference type="PANTHER" id="PTHR35813">
    <property type="entry name" value="INNER MEMBRANE PROTEIN YBAN"/>
    <property type="match status" value="1"/>
</dbReference>
<evidence type="ECO:0000313" key="3">
    <source>
        <dbReference type="Proteomes" id="UP001518925"/>
    </source>
</evidence>
<dbReference type="EMBL" id="JAFELM010000013">
    <property type="protein sequence ID" value="MBM6616473.1"/>
    <property type="molecule type" value="Genomic_DNA"/>
</dbReference>
<reference evidence="2 3" key="1">
    <citation type="submission" date="2021-02" db="EMBL/GenBank/DDBJ databases">
        <title>Bacillus sp. RD4P76, an endophyte from a halophyte.</title>
        <authorList>
            <person name="Sun J.-Q."/>
        </authorList>
    </citation>
    <scope>NUCLEOTIDE SEQUENCE [LARGE SCALE GENOMIC DNA]</scope>
    <source>
        <strain evidence="2 3">RD4P76</strain>
    </source>
</reference>
<protein>
    <submittedName>
        <fullName evidence="2">YbaN family protein</fullName>
    </submittedName>
</protein>
<name>A0ABS2DDF4_9BACI</name>
<evidence type="ECO:0000256" key="1">
    <source>
        <dbReference type="SAM" id="Phobius"/>
    </source>
</evidence>
<dbReference type="PIRSF" id="PIRSF016789">
    <property type="entry name" value="DUF454"/>
    <property type="match status" value="1"/>
</dbReference>
<feature type="transmembrane region" description="Helical" evidence="1">
    <location>
        <begin position="84"/>
        <end position="100"/>
    </location>
</feature>
<comment type="caution">
    <text evidence="2">The sequence shown here is derived from an EMBL/GenBank/DDBJ whole genome shotgun (WGS) entry which is preliminary data.</text>
</comment>
<keyword evidence="3" id="KW-1185">Reference proteome</keyword>
<proteinExistence type="predicted"/>